<evidence type="ECO:0000256" key="1">
    <source>
        <dbReference type="SAM" id="SignalP"/>
    </source>
</evidence>
<protein>
    <submittedName>
        <fullName evidence="3">Embryo-specific protein ATS3A-like isoform X1</fullName>
    </submittedName>
</protein>
<dbReference type="PANTHER" id="PTHR31718:SF30">
    <property type="entry name" value="EMBRYO-SPECIFIC PROTEIN ATS3A-LIKE"/>
    <property type="match status" value="1"/>
</dbReference>
<dbReference type="GeneID" id="107004264"/>
<dbReference type="Proteomes" id="UP000694930">
    <property type="component" value="Chromosome 11"/>
</dbReference>
<keyword evidence="2" id="KW-1185">Reference proteome</keyword>
<dbReference type="SUPFAM" id="SSF49723">
    <property type="entry name" value="Lipase/lipooxygenase domain (PLAT/LH2 domain)"/>
    <property type="match status" value="1"/>
</dbReference>
<reference evidence="2" key="1">
    <citation type="journal article" date="2014" name="Nat. Genet.">
        <title>The genome of the stress-tolerant wild tomato species Solanum pennellii.</title>
        <authorList>
            <person name="Bolger A."/>
            <person name="Scossa F."/>
            <person name="Bolger M.E."/>
            <person name="Lanz C."/>
            <person name="Maumus F."/>
            <person name="Tohge T."/>
            <person name="Quesneville H."/>
            <person name="Alseekh S."/>
            <person name="Sorensen I."/>
            <person name="Lichtenstein G."/>
            <person name="Fich E.A."/>
            <person name="Conte M."/>
            <person name="Keller H."/>
            <person name="Schneeberger K."/>
            <person name="Schwacke R."/>
            <person name="Ofner I."/>
            <person name="Vrebalov J."/>
            <person name="Xu Y."/>
            <person name="Osorio S."/>
            <person name="Aflitos S.A."/>
            <person name="Schijlen E."/>
            <person name="Jimenez-Gomez J.M."/>
            <person name="Ryngajllo M."/>
            <person name="Kimura S."/>
            <person name="Kumar R."/>
            <person name="Koenig D."/>
            <person name="Headland L.R."/>
            <person name="Maloof J.N."/>
            <person name="Sinha N."/>
            <person name="van Ham R.C."/>
            <person name="Lankhorst R.K."/>
            <person name="Mao L."/>
            <person name="Vogel A."/>
            <person name="Arsova B."/>
            <person name="Panstruga R."/>
            <person name="Fei Z."/>
            <person name="Rose J.K."/>
            <person name="Zamir D."/>
            <person name="Carrari F."/>
            <person name="Giovannoni J.J."/>
            <person name="Weigel D."/>
            <person name="Usadel B."/>
            <person name="Fernie A.R."/>
        </authorList>
    </citation>
    <scope>NUCLEOTIDE SEQUENCE [LARGE SCALE GENOMIC DNA]</scope>
    <source>
        <strain evidence="2">cv. LA0716</strain>
    </source>
</reference>
<feature type="chain" id="PRO_5045471513" evidence="1">
    <location>
        <begin position="26"/>
        <end position="213"/>
    </location>
</feature>
<organism evidence="2 3">
    <name type="scientific">Solanum pennellii</name>
    <name type="common">Tomato</name>
    <name type="synonym">Lycopersicon pennellii</name>
    <dbReference type="NCBI Taxonomy" id="28526"/>
    <lineage>
        <taxon>Eukaryota</taxon>
        <taxon>Viridiplantae</taxon>
        <taxon>Streptophyta</taxon>
        <taxon>Embryophyta</taxon>
        <taxon>Tracheophyta</taxon>
        <taxon>Spermatophyta</taxon>
        <taxon>Magnoliopsida</taxon>
        <taxon>eudicotyledons</taxon>
        <taxon>Gunneridae</taxon>
        <taxon>Pentapetalae</taxon>
        <taxon>asterids</taxon>
        <taxon>lamiids</taxon>
        <taxon>Solanales</taxon>
        <taxon>Solanaceae</taxon>
        <taxon>Solanoideae</taxon>
        <taxon>Solaneae</taxon>
        <taxon>Solanum</taxon>
        <taxon>Solanum subgen. Lycopersicon</taxon>
    </lineage>
</organism>
<evidence type="ECO:0000313" key="3">
    <source>
        <dbReference type="RefSeq" id="XP_015057980.1"/>
    </source>
</evidence>
<name>A0ABM1FJX2_SOLPN</name>
<feature type="signal peptide" evidence="1">
    <location>
        <begin position="1"/>
        <end position="25"/>
    </location>
</feature>
<accession>A0ABM1FJX2</accession>
<dbReference type="Pfam" id="PF06232">
    <property type="entry name" value="ATS3"/>
    <property type="match status" value="1"/>
</dbReference>
<evidence type="ECO:0000313" key="2">
    <source>
        <dbReference type="Proteomes" id="UP000694930"/>
    </source>
</evidence>
<dbReference type="InterPro" id="IPR010417">
    <property type="entry name" value="Embryo-specific_ATS3"/>
</dbReference>
<keyword evidence="1" id="KW-0732">Signal</keyword>
<dbReference type="RefSeq" id="XP_015057980.1">
    <property type="nucleotide sequence ID" value="XM_015202494.2"/>
</dbReference>
<gene>
    <name evidence="3" type="primary">LOC107004264</name>
</gene>
<dbReference type="PANTHER" id="PTHR31718">
    <property type="entry name" value="PLAT DOMAIN-CONTAINING PROTEIN"/>
    <property type="match status" value="1"/>
</dbReference>
<reference evidence="3" key="2">
    <citation type="submission" date="2025-08" db="UniProtKB">
        <authorList>
            <consortium name="RefSeq"/>
        </authorList>
    </citation>
    <scope>IDENTIFICATION</scope>
</reference>
<sequence length="213" mass="24471">MILISKFRITLIIFIISTFIFLASGSEVSIKPTSDGLSTKKKFCLLQSLRFAYSANIQREKCTYFVTTETTCTKGADTTNHVSLRFGDENSNDILVHHLNSKHVRRVDQLEPQVLDDIPRKPFQSCMVDQFQVIGQCVKSPICYLYLKLAGNDDWRPGFAQVQVLQGPHFSSNMFYFRRYLPRRVWHGLDLCETQVTPFGLKRKRNVTGDRAP</sequence>
<dbReference type="InterPro" id="IPR036392">
    <property type="entry name" value="PLAT/LH2_dom_sf"/>
</dbReference>
<proteinExistence type="predicted"/>